<name>A0A947DHD0_9CYAN</name>
<reference evidence="1" key="2">
    <citation type="journal article" date="2021" name="Mar. Drugs">
        <title>Genome Reduction and Secondary Metabolism of the Marine Sponge-Associated Cyanobacterium Leptothoe.</title>
        <authorList>
            <person name="Konstantinou D."/>
            <person name="Popin R.V."/>
            <person name="Fewer D.P."/>
            <person name="Sivonen K."/>
            <person name="Gkelis S."/>
        </authorList>
    </citation>
    <scope>NUCLEOTIDE SEQUENCE</scope>
    <source>
        <strain evidence="1">TAU-MAC 1115</strain>
    </source>
</reference>
<organism evidence="1 2">
    <name type="scientific">Leptothoe spongobia TAU-MAC 1115</name>
    <dbReference type="NCBI Taxonomy" id="1967444"/>
    <lineage>
        <taxon>Bacteria</taxon>
        <taxon>Bacillati</taxon>
        <taxon>Cyanobacteriota</taxon>
        <taxon>Cyanophyceae</taxon>
        <taxon>Nodosilineales</taxon>
        <taxon>Cymatolegaceae</taxon>
        <taxon>Leptothoe</taxon>
        <taxon>Leptothoe spongobia</taxon>
    </lineage>
</organism>
<comment type="caution">
    <text evidence="1">The sequence shown here is derived from an EMBL/GenBank/DDBJ whole genome shotgun (WGS) entry which is preliminary data.</text>
</comment>
<reference evidence="1" key="1">
    <citation type="submission" date="2020-11" db="EMBL/GenBank/DDBJ databases">
        <authorList>
            <person name="Konstantinou D."/>
            <person name="Gkelis S."/>
            <person name="Popin R."/>
            <person name="Fewer D."/>
            <person name="Sivonen K."/>
        </authorList>
    </citation>
    <scope>NUCLEOTIDE SEQUENCE</scope>
    <source>
        <strain evidence="1">TAU-MAC 1115</strain>
    </source>
</reference>
<proteinExistence type="predicted"/>
<keyword evidence="2" id="KW-1185">Reference proteome</keyword>
<protein>
    <submittedName>
        <fullName evidence="1">Uncharacterized protein</fullName>
    </submittedName>
</protein>
<evidence type="ECO:0000313" key="1">
    <source>
        <dbReference type="EMBL" id="MBT9317093.1"/>
    </source>
</evidence>
<accession>A0A947DHD0</accession>
<dbReference type="EMBL" id="JADOES010000038">
    <property type="protein sequence ID" value="MBT9317093.1"/>
    <property type="molecule type" value="Genomic_DNA"/>
</dbReference>
<evidence type="ECO:0000313" key="2">
    <source>
        <dbReference type="Proteomes" id="UP000717364"/>
    </source>
</evidence>
<sequence>MDISHDFERYPHGCEIVIPIVLKIPIYIEPVVIERTAVCHGNSHSEVAGLKNQLSEAGPVAMTNGVQTVANLTMDSSEVDSVNRALNVSLQTISKGWHSFSHAIQDLFETGMSGRARFLQE</sequence>
<dbReference type="Proteomes" id="UP000717364">
    <property type="component" value="Unassembled WGS sequence"/>
</dbReference>
<dbReference type="RefSeq" id="WP_215610161.1">
    <property type="nucleotide sequence ID" value="NZ_JADOES010000038.1"/>
</dbReference>
<gene>
    <name evidence="1" type="ORF">IXB50_16845</name>
</gene>
<dbReference type="AlphaFoldDB" id="A0A947DHD0"/>